<proteinExistence type="inferred from homology"/>
<dbReference type="AlphaFoldDB" id="A0AAD5PM54"/>
<dbReference type="PANTHER" id="PTHR10137:SF0">
    <property type="entry name" value="V-TYPE PROTON ATPASE SUBUNIT C"/>
    <property type="match status" value="1"/>
</dbReference>
<evidence type="ECO:0000256" key="1">
    <source>
        <dbReference type="ARBA" id="ARBA00006138"/>
    </source>
</evidence>
<dbReference type="Pfam" id="PF03223">
    <property type="entry name" value="V-ATPase_C"/>
    <property type="match status" value="1"/>
</dbReference>
<evidence type="ECO:0000313" key="6">
    <source>
        <dbReference type="EMBL" id="KAI9550333.1"/>
    </source>
</evidence>
<dbReference type="InterPro" id="IPR036132">
    <property type="entry name" value="Vac_ATP_synth_c_sf"/>
</dbReference>
<accession>A0AAD5PM54</accession>
<dbReference type="Gene3D" id="1.20.1460.10">
    <property type="entry name" value="subunit c (vma5p) of the yeast v-atpase, domain 2"/>
    <property type="match status" value="1"/>
</dbReference>
<dbReference type="SUPFAM" id="SSF118203">
    <property type="entry name" value="Vacuolar ATP synthase subunit C"/>
    <property type="match status" value="1"/>
</dbReference>
<comment type="caution">
    <text evidence="6">The sequence shown here is derived from an EMBL/GenBank/DDBJ whole genome shotgun (WGS) entry which is preliminary data.</text>
</comment>
<organism evidence="6 7">
    <name type="scientific">Daphnia sinensis</name>
    <dbReference type="NCBI Taxonomy" id="1820382"/>
    <lineage>
        <taxon>Eukaryota</taxon>
        <taxon>Metazoa</taxon>
        <taxon>Ecdysozoa</taxon>
        <taxon>Arthropoda</taxon>
        <taxon>Crustacea</taxon>
        <taxon>Branchiopoda</taxon>
        <taxon>Diplostraca</taxon>
        <taxon>Cladocera</taxon>
        <taxon>Anomopoda</taxon>
        <taxon>Daphniidae</taxon>
        <taxon>Daphnia</taxon>
        <taxon>Daphnia similis group</taxon>
    </lineage>
</organism>
<evidence type="ECO:0000256" key="3">
    <source>
        <dbReference type="ARBA" id="ARBA00022781"/>
    </source>
</evidence>
<reference evidence="6" key="1">
    <citation type="submission" date="2022-05" db="EMBL/GenBank/DDBJ databases">
        <title>A multi-omics perspective on studying reproductive biology in Daphnia sinensis.</title>
        <authorList>
            <person name="Jia J."/>
        </authorList>
    </citation>
    <scope>NUCLEOTIDE SEQUENCE</scope>
    <source>
        <strain evidence="6">WSL</strain>
    </source>
</reference>
<dbReference type="PANTHER" id="PTHR10137">
    <property type="entry name" value="V-TYPE PROTON ATPASE SUBUNIT C"/>
    <property type="match status" value="1"/>
</dbReference>
<keyword evidence="4 5" id="KW-0406">Ion transport</keyword>
<dbReference type="GO" id="GO:0046961">
    <property type="term" value="F:proton-transporting ATPase activity, rotational mechanism"/>
    <property type="evidence" value="ECO:0007669"/>
    <property type="project" value="InterPro"/>
</dbReference>
<comment type="subunit">
    <text evidence="5">V-ATPase is a heteromultimeric enzyme made up of two complexes: the ATP-hydrolytic V1 complex and the proton translocation V0 complex. The V1 complex consists of three catalytic AB heterodimers that form a heterohexamer, three peripheral stalks each consisting of EG heterodimers, one central rotor including subunits D and F, and the regulatory subunits C and H. The proton translocation complex V0 consists of the proton transport subunit a, a ring of proteolipid subunits c9c'', rotary subunit d, subunits e and f, and two accessory subunits.</text>
</comment>
<sequence length="391" mass="42871">MYLHQNHLSTNWKFAVPDFKVVTLDQLVGLSDNLGKLDVYVEQISRKIALHLGEVLEDQRDKLAENLLANGVDLVTYLTRFQWDMAKYLIKQSLRNMADIINFASQWLPLLLLTKINCRNCLILFLQGRCQYTAVYNNAQAASYAKEKLYGFEYSPGHRLIVKFDYINAEPSRSTSSATLPTTNVQTSVQYAGLNCLTPVGSGTRLPFLSGLQGQGGMENNVQPVPTTNPSPVGAPYHGLITANNAARTAALHNNLATLAETIAQATSLIQAASGLGQGFLQSPSKHAVNGTDERHELMGHLEMLGALSNQGIPLSRSQAPTNNNYSGETYDPSYCSVKLPTPQPLAPMDSSVGERLFIVCQPTPPPIYVLKDIFGRFGHLIDVYMLGGRS</sequence>
<dbReference type="InterPro" id="IPR004907">
    <property type="entry name" value="ATPase_V1-cplx_csu"/>
</dbReference>
<evidence type="ECO:0000256" key="2">
    <source>
        <dbReference type="ARBA" id="ARBA00022448"/>
    </source>
</evidence>
<comment type="similarity">
    <text evidence="1 5">Belongs to the V-ATPase C subunit family.</text>
</comment>
<dbReference type="EMBL" id="WJBH02000158">
    <property type="protein sequence ID" value="KAI9550333.1"/>
    <property type="molecule type" value="Genomic_DNA"/>
</dbReference>
<comment type="function">
    <text evidence="5">Subunit of the V1 complex of vacuolar(H+)-ATPase (V-ATPase), a multisubunit enzyme composed of a peripheral complex (V1) that hydrolyzes ATP and a membrane integral complex (V0) that translocates protons. V-ATPase is responsible for acidifying and maintaining the pH of intracellular compartments and in some cell types, is targeted to the plasma membrane, where it is responsible for acidifying the extracellular environment. Subunit C is necessary for the assembly of the catalytic sector of the enzyme and is likely to have a specific function in its catalytic activity.</text>
</comment>
<name>A0AAD5PM54_9CRUS</name>
<evidence type="ECO:0000256" key="5">
    <source>
        <dbReference type="RuleBase" id="RU364010"/>
    </source>
</evidence>
<protein>
    <recommendedName>
        <fullName evidence="5">V-type proton ATPase subunit C</fullName>
    </recommendedName>
</protein>
<keyword evidence="7" id="KW-1185">Reference proteome</keyword>
<dbReference type="GO" id="GO:0000221">
    <property type="term" value="C:vacuolar proton-transporting V-type ATPase, V1 domain"/>
    <property type="evidence" value="ECO:0007669"/>
    <property type="project" value="TreeGrafter"/>
</dbReference>
<dbReference type="GO" id="GO:0005765">
    <property type="term" value="C:lysosomal membrane"/>
    <property type="evidence" value="ECO:0007669"/>
    <property type="project" value="TreeGrafter"/>
</dbReference>
<keyword evidence="2 5" id="KW-0813">Transport</keyword>
<evidence type="ECO:0000256" key="4">
    <source>
        <dbReference type="ARBA" id="ARBA00023065"/>
    </source>
</evidence>
<evidence type="ECO:0000313" key="7">
    <source>
        <dbReference type="Proteomes" id="UP000820818"/>
    </source>
</evidence>
<gene>
    <name evidence="6" type="ORF">GHT06_001606</name>
</gene>
<dbReference type="Proteomes" id="UP000820818">
    <property type="component" value="Unassembled WGS sequence"/>
</dbReference>
<keyword evidence="3 5" id="KW-0375">Hydrogen ion transport</keyword>